<protein>
    <recommendedName>
        <fullName evidence="9">Threonine/homoserine/homoserine lactone efflux protein</fullName>
    </recommendedName>
</protein>
<evidence type="ECO:0000256" key="3">
    <source>
        <dbReference type="ARBA" id="ARBA00022692"/>
    </source>
</evidence>
<reference evidence="8" key="1">
    <citation type="journal article" date="2019" name="Int. J. Syst. Evol. Microbiol.">
        <title>The Global Catalogue of Microorganisms (GCM) 10K type strain sequencing project: providing services to taxonomists for standard genome sequencing and annotation.</title>
        <authorList>
            <consortium name="The Broad Institute Genomics Platform"/>
            <consortium name="The Broad Institute Genome Sequencing Center for Infectious Disease"/>
            <person name="Wu L."/>
            <person name="Ma J."/>
        </authorList>
    </citation>
    <scope>NUCLEOTIDE SEQUENCE [LARGE SCALE GENOMIC DNA]</scope>
    <source>
        <strain evidence="8">JCM 4505</strain>
    </source>
</reference>
<feature type="transmembrane region" description="Helical" evidence="6">
    <location>
        <begin position="39"/>
        <end position="63"/>
    </location>
</feature>
<sequence>MGEIVWLGVLFGCGAAVSVGPIFVTILHEAVTRGFAASFKVILGSAVADLILLLPALAFTWIIATLADANLWVAIVGAAVFTFLGLLAFRDARRLWKAKEPVEHPGGWAFWKGVVGNLVNPLTWTFWLATGTPTMLRAQTLEGTWGLVVFTVVWFVVASGLEAVIAFVVARSGRRIGTRGQGLLTAVSAVLFLALAGMMVVRDVVPGLTA</sequence>
<dbReference type="PANTHER" id="PTHR30086">
    <property type="entry name" value="ARGININE EXPORTER PROTEIN ARGO"/>
    <property type="match status" value="1"/>
</dbReference>
<dbReference type="Pfam" id="PF01810">
    <property type="entry name" value="LysE"/>
    <property type="match status" value="1"/>
</dbReference>
<organism evidence="7 8">
    <name type="scientific">Streptomyces polychromogenes</name>
    <dbReference type="NCBI Taxonomy" id="67342"/>
    <lineage>
        <taxon>Bacteria</taxon>
        <taxon>Bacillati</taxon>
        <taxon>Actinomycetota</taxon>
        <taxon>Actinomycetes</taxon>
        <taxon>Kitasatosporales</taxon>
        <taxon>Streptomycetaceae</taxon>
        <taxon>Streptomyces</taxon>
    </lineage>
</organism>
<evidence type="ECO:0000256" key="6">
    <source>
        <dbReference type="SAM" id="Phobius"/>
    </source>
</evidence>
<comment type="subcellular location">
    <subcellularLocation>
        <location evidence="1">Cell membrane</location>
        <topology evidence="1">Multi-pass membrane protein</topology>
    </subcellularLocation>
</comment>
<keyword evidence="2" id="KW-1003">Cell membrane</keyword>
<keyword evidence="8" id="KW-1185">Reference proteome</keyword>
<evidence type="ECO:0000313" key="7">
    <source>
        <dbReference type="EMBL" id="GAA0268284.1"/>
    </source>
</evidence>
<proteinExistence type="predicted"/>
<evidence type="ECO:0000313" key="8">
    <source>
        <dbReference type="Proteomes" id="UP001501867"/>
    </source>
</evidence>
<keyword evidence="3 6" id="KW-0812">Transmembrane</keyword>
<keyword evidence="5 6" id="KW-0472">Membrane</keyword>
<gene>
    <name evidence="7" type="ORF">GCM10010302_02500</name>
</gene>
<evidence type="ECO:0000256" key="1">
    <source>
        <dbReference type="ARBA" id="ARBA00004651"/>
    </source>
</evidence>
<accession>A0ABP3EL95</accession>
<evidence type="ECO:0000256" key="2">
    <source>
        <dbReference type="ARBA" id="ARBA00022475"/>
    </source>
</evidence>
<feature type="transmembrane region" description="Helical" evidence="6">
    <location>
        <begin position="69"/>
        <end position="89"/>
    </location>
</feature>
<feature type="transmembrane region" description="Helical" evidence="6">
    <location>
        <begin position="109"/>
        <end position="127"/>
    </location>
</feature>
<dbReference type="EMBL" id="BAAABV010000002">
    <property type="protein sequence ID" value="GAA0268284.1"/>
    <property type="molecule type" value="Genomic_DNA"/>
</dbReference>
<dbReference type="InterPro" id="IPR001123">
    <property type="entry name" value="LeuE-type"/>
</dbReference>
<dbReference type="PANTHER" id="PTHR30086:SF20">
    <property type="entry name" value="ARGININE EXPORTER PROTEIN ARGO-RELATED"/>
    <property type="match status" value="1"/>
</dbReference>
<feature type="transmembrane region" description="Helical" evidence="6">
    <location>
        <begin position="182"/>
        <end position="201"/>
    </location>
</feature>
<feature type="transmembrane region" description="Helical" evidence="6">
    <location>
        <begin position="6"/>
        <end position="27"/>
    </location>
</feature>
<name>A0ABP3EL95_9ACTN</name>
<evidence type="ECO:0008006" key="9">
    <source>
        <dbReference type="Google" id="ProtNLM"/>
    </source>
</evidence>
<keyword evidence="4 6" id="KW-1133">Transmembrane helix</keyword>
<evidence type="ECO:0000256" key="4">
    <source>
        <dbReference type="ARBA" id="ARBA00022989"/>
    </source>
</evidence>
<feature type="transmembrane region" description="Helical" evidence="6">
    <location>
        <begin position="147"/>
        <end position="170"/>
    </location>
</feature>
<comment type="caution">
    <text evidence="7">The sequence shown here is derived from an EMBL/GenBank/DDBJ whole genome shotgun (WGS) entry which is preliminary data.</text>
</comment>
<dbReference type="Proteomes" id="UP001501867">
    <property type="component" value="Unassembled WGS sequence"/>
</dbReference>
<dbReference type="RefSeq" id="WP_344150862.1">
    <property type="nucleotide sequence ID" value="NZ_BAAABV010000002.1"/>
</dbReference>
<evidence type="ECO:0000256" key="5">
    <source>
        <dbReference type="ARBA" id="ARBA00023136"/>
    </source>
</evidence>